<accession>A0A9N9VP02</accession>
<evidence type="ECO:0000313" key="4">
    <source>
        <dbReference type="EMBL" id="CAH0028653.1"/>
    </source>
</evidence>
<keyword evidence="5" id="KW-1185">Reference proteome</keyword>
<name>A0A9N9VP02_9HYPO</name>
<evidence type="ECO:0000256" key="2">
    <source>
        <dbReference type="ARBA" id="ARBA00022840"/>
    </source>
</evidence>
<keyword evidence="2" id="KW-0067">ATP-binding</keyword>
<dbReference type="InterPro" id="IPR038718">
    <property type="entry name" value="SNF2-like_sf"/>
</dbReference>
<proteinExistence type="predicted"/>
<organism evidence="4 5">
    <name type="scientific">Clonostachys rhizophaga</name>
    <dbReference type="NCBI Taxonomy" id="160324"/>
    <lineage>
        <taxon>Eukaryota</taxon>
        <taxon>Fungi</taxon>
        <taxon>Dikarya</taxon>
        <taxon>Ascomycota</taxon>
        <taxon>Pezizomycotina</taxon>
        <taxon>Sordariomycetes</taxon>
        <taxon>Hypocreomycetidae</taxon>
        <taxon>Hypocreales</taxon>
        <taxon>Bionectriaceae</taxon>
        <taxon>Clonostachys</taxon>
    </lineage>
</organism>
<reference evidence="4" key="1">
    <citation type="submission" date="2021-10" db="EMBL/GenBank/DDBJ databases">
        <authorList>
            <person name="Piombo E."/>
        </authorList>
    </citation>
    <scope>NUCLEOTIDE SEQUENCE</scope>
</reference>
<gene>
    <name evidence="4" type="ORF">CRHIZ90672A_00012120</name>
</gene>
<dbReference type="Proteomes" id="UP000696573">
    <property type="component" value="Unassembled WGS sequence"/>
</dbReference>
<evidence type="ECO:0000259" key="3">
    <source>
        <dbReference type="Pfam" id="PF00176"/>
    </source>
</evidence>
<dbReference type="OrthoDB" id="5074162at2759"/>
<dbReference type="Pfam" id="PF00176">
    <property type="entry name" value="SNF2-rel_dom"/>
    <property type="match status" value="1"/>
</dbReference>
<protein>
    <recommendedName>
        <fullName evidence="3">SNF2 N-terminal domain-containing protein</fullName>
    </recommendedName>
</protein>
<sequence length="133" mass="14940">MYAENILSAQKAALLKGMLKCKSTAYCKYGPGALSLQIRTGDPSNSYKWLKSKGLDSVEKTLMAPLHSGYYAQHNNKFAVVIIDEYHSAKRFDRQLNEGIRSLPDLHVILLTGTPIYNTWRDLYGQLALFAGR</sequence>
<dbReference type="InterPro" id="IPR000330">
    <property type="entry name" value="SNF2_N"/>
</dbReference>
<keyword evidence="1" id="KW-0547">Nucleotide-binding</keyword>
<dbReference type="InterPro" id="IPR027417">
    <property type="entry name" value="P-loop_NTPase"/>
</dbReference>
<dbReference type="AlphaFoldDB" id="A0A9N9VP02"/>
<feature type="domain" description="SNF2 N-terminal" evidence="3">
    <location>
        <begin position="73"/>
        <end position="128"/>
    </location>
</feature>
<dbReference type="SUPFAM" id="SSF52540">
    <property type="entry name" value="P-loop containing nucleoside triphosphate hydrolases"/>
    <property type="match status" value="1"/>
</dbReference>
<evidence type="ECO:0000256" key="1">
    <source>
        <dbReference type="ARBA" id="ARBA00022741"/>
    </source>
</evidence>
<evidence type="ECO:0000313" key="5">
    <source>
        <dbReference type="Proteomes" id="UP000696573"/>
    </source>
</evidence>
<dbReference type="GO" id="GO:0005524">
    <property type="term" value="F:ATP binding"/>
    <property type="evidence" value="ECO:0007669"/>
    <property type="project" value="InterPro"/>
</dbReference>
<dbReference type="EMBL" id="CABFNQ020000734">
    <property type="protein sequence ID" value="CAH0028653.1"/>
    <property type="molecule type" value="Genomic_DNA"/>
</dbReference>
<comment type="caution">
    <text evidence="4">The sequence shown here is derived from an EMBL/GenBank/DDBJ whole genome shotgun (WGS) entry which is preliminary data.</text>
</comment>
<dbReference type="Gene3D" id="3.40.50.10810">
    <property type="entry name" value="Tandem AAA-ATPase domain"/>
    <property type="match status" value="1"/>
</dbReference>